<dbReference type="InterPro" id="IPR011639">
    <property type="entry name" value="MethylTrfase_TaqI-like_dom"/>
</dbReference>
<evidence type="ECO:0000256" key="5">
    <source>
        <dbReference type="ARBA" id="ARBA00047942"/>
    </source>
</evidence>
<dbReference type="PROSITE" id="PS00092">
    <property type="entry name" value="N6_MTASE"/>
    <property type="match status" value="1"/>
</dbReference>
<evidence type="ECO:0000313" key="8">
    <source>
        <dbReference type="EMBL" id="UYP47391.1"/>
    </source>
</evidence>
<keyword evidence="2" id="KW-0489">Methyltransferase</keyword>
<dbReference type="Pfam" id="PF07669">
    <property type="entry name" value="Eco57I"/>
    <property type="match status" value="1"/>
</dbReference>
<evidence type="ECO:0000259" key="6">
    <source>
        <dbReference type="Pfam" id="PF07669"/>
    </source>
</evidence>
<keyword evidence="4" id="KW-0949">S-adenosyl-L-methionine</keyword>
<feature type="domain" description="Type II methyltransferase M.TaqI-like" evidence="6">
    <location>
        <begin position="327"/>
        <end position="432"/>
    </location>
</feature>
<evidence type="ECO:0000313" key="9">
    <source>
        <dbReference type="Proteomes" id="UP001208689"/>
    </source>
</evidence>
<name>A0ABY6HVG6_9ARCH</name>
<comment type="catalytic activity">
    <reaction evidence="5">
        <text>a 2'-deoxyadenosine in DNA + S-adenosyl-L-methionine = an N(6)-methyl-2'-deoxyadenosine in DNA + S-adenosyl-L-homocysteine + H(+)</text>
        <dbReference type="Rhea" id="RHEA:15197"/>
        <dbReference type="Rhea" id="RHEA-COMP:12418"/>
        <dbReference type="Rhea" id="RHEA-COMP:12419"/>
        <dbReference type="ChEBI" id="CHEBI:15378"/>
        <dbReference type="ChEBI" id="CHEBI:57856"/>
        <dbReference type="ChEBI" id="CHEBI:59789"/>
        <dbReference type="ChEBI" id="CHEBI:90615"/>
        <dbReference type="ChEBI" id="CHEBI:90616"/>
        <dbReference type="EC" id="2.1.1.72"/>
    </reaction>
</comment>
<dbReference type="PANTHER" id="PTHR33841">
    <property type="entry name" value="DNA METHYLTRANSFERASE YEEA-RELATED"/>
    <property type="match status" value="1"/>
</dbReference>
<evidence type="ECO:0000256" key="3">
    <source>
        <dbReference type="ARBA" id="ARBA00022679"/>
    </source>
</evidence>
<dbReference type="InterPro" id="IPR029063">
    <property type="entry name" value="SAM-dependent_MTases_sf"/>
</dbReference>
<dbReference type="SUPFAM" id="SSF53335">
    <property type="entry name" value="S-adenosyl-L-methionine-dependent methyltransferases"/>
    <property type="match status" value="1"/>
</dbReference>
<protein>
    <recommendedName>
        <fullName evidence="1">site-specific DNA-methyltransferase (adenine-specific)</fullName>
        <ecNumber evidence="1">2.1.1.72</ecNumber>
    </recommendedName>
</protein>
<evidence type="ECO:0000256" key="2">
    <source>
        <dbReference type="ARBA" id="ARBA00022603"/>
    </source>
</evidence>
<accession>A0ABY6HVG6</accession>
<organism evidence="8 9">
    <name type="scientific">Candidatus Lokiarchaeum ossiferum</name>
    <dbReference type="NCBI Taxonomy" id="2951803"/>
    <lineage>
        <taxon>Archaea</taxon>
        <taxon>Promethearchaeati</taxon>
        <taxon>Promethearchaeota</taxon>
        <taxon>Promethearchaeia</taxon>
        <taxon>Promethearchaeales</taxon>
        <taxon>Promethearchaeaceae</taxon>
        <taxon>Candidatus Lokiarchaeum</taxon>
    </lineage>
</organism>
<evidence type="ECO:0000256" key="1">
    <source>
        <dbReference type="ARBA" id="ARBA00011900"/>
    </source>
</evidence>
<evidence type="ECO:0000256" key="4">
    <source>
        <dbReference type="ARBA" id="ARBA00022691"/>
    </source>
</evidence>
<dbReference type="PRINTS" id="PR00507">
    <property type="entry name" value="N12N6MTFRASE"/>
</dbReference>
<dbReference type="PANTHER" id="PTHR33841:SF1">
    <property type="entry name" value="DNA METHYLTRANSFERASE A"/>
    <property type="match status" value="1"/>
</dbReference>
<dbReference type="EC" id="2.1.1.72" evidence="1"/>
<keyword evidence="9" id="KW-1185">Reference proteome</keyword>
<reference evidence="8" key="1">
    <citation type="submission" date="2022-09" db="EMBL/GenBank/DDBJ databases">
        <title>Actin cytoskeleton and complex cell architecture in an #Asgard archaeon.</title>
        <authorList>
            <person name="Ponce Toledo R.I."/>
            <person name="Schleper C."/>
            <person name="Rodrigues Oliveira T."/>
            <person name="Wollweber F."/>
            <person name="Xu J."/>
            <person name="Rittmann S."/>
            <person name="Klingl A."/>
            <person name="Pilhofer M."/>
        </authorList>
    </citation>
    <scope>NUCLEOTIDE SEQUENCE</scope>
    <source>
        <strain evidence="8">B-35</strain>
    </source>
</reference>
<dbReference type="Pfam" id="PF18135">
    <property type="entry name" value="Type_ISP_C"/>
    <property type="match status" value="1"/>
</dbReference>
<dbReference type="InterPro" id="IPR041635">
    <property type="entry name" value="Type_ISP_LLaBIII_C"/>
</dbReference>
<proteinExistence type="predicted"/>
<dbReference type="EMBL" id="CP104013">
    <property type="protein sequence ID" value="UYP47391.1"/>
    <property type="molecule type" value="Genomic_DNA"/>
</dbReference>
<sequence>MISSKPIQASSQKNRDYQTTLANIKKMIPLLANIAKDIKEYALEFMRTIDKLEIKEHNFTPSNLGIDSELFQKDELFAELYTQSIIYGTFCSWIKFCSSHKDSTKFTIKNLASNHPYGKILHKMYGNSRNSLSNIFRSLIDELINVFQTTTFHTLLNNSESLITTFYSEFLLYYDPLTAKQNGMIYTPEPIVIFMYDAIHHLCQTKLNIPNGVIGSTRKNKKENLIFLDPAAGTMAFAGGLLKYTGLKFQHQFGQQSKKYKDNFQLWLKDYFFPYFYSFEVLPAPYVLGHIRLLHTLDRLDVPFQGEELNIKYFLQNTLDSASNHKFKSKMTTSGDTIVIIGNPPYNLSSQNNCKWITEKIQDYKQGLQEKNQKILADDYVKFIRFAQWKVEQVGTGVVAMITNSRYLEGQMFSVMRNSLRQTFDHIYIVDLHGDMRKKESGNPFDIRVGVCIAFMVRIDNRPNKNAAIHYMDVPQNTREEKFAILAQGFEEGLFELLPETKKNYFVKLDMEHLDRYETFTPINKFFKRTPTSGIMAGRDHLVMDTDETTVRSNLTKFFNKDFETLEQLKVKVHDSKSWKKEKIFSQTNLEDAKNTIQTVQYRGFDHRYIAYDRSIVEGHRMGYIDQINQGNPAITVSKSSRKPQFCTAFISTRLIEKCFMSVTDTAYAFLLNYDGQSNVLLPILDFTTSQEEFFYYIYGVLFSPTYRTRYDAYLRKSFPGIPLPSNQEYYRRLSELGFKLAQAHTLNISIDPSLETADIAPDQWIIQNFRFDKRKECIFFNDLKKNPSTGSSDLSTPWIKGISQAMWEFQIGNIPQLSQFLKSRQFNSTQKWNTLQRGLTHEELIIFLKICSAIKKTLQLLPLLDSIYQKMDVIGF</sequence>
<dbReference type="InterPro" id="IPR050953">
    <property type="entry name" value="N4_N6_ade-DNA_methylase"/>
</dbReference>
<evidence type="ECO:0000259" key="7">
    <source>
        <dbReference type="Pfam" id="PF18135"/>
    </source>
</evidence>
<gene>
    <name evidence="8" type="ORF">NEF87_003676</name>
</gene>
<dbReference type="Proteomes" id="UP001208689">
    <property type="component" value="Chromosome"/>
</dbReference>
<dbReference type="Gene3D" id="3.40.50.150">
    <property type="entry name" value="Vaccinia Virus protein VP39"/>
    <property type="match status" value="1"/>
</dbReference>
<keyword evidence="3" id="KW-0808">Transferase</keyword>
<dbReference type="InterPro" id="IPR002052">
    <property type="entry name" value="DNA_methylase_N6_adenine_CS"/>
</dbReference>
<feature type="domain" description="Type ISP restriction-modification enzyme LLaBIII C-terminal specificity" evidence="7">
    <location>
        <begin position="532"/>
        <end position="833"/>
    </location>
</feature>